<proteinExistence type="predicted"/>
<dbReference type="InterPro" id="IPR043129">
    <property type="entry name" value="ATPase_NBD"/>
</dbReference>
<evidence type="ECO:0000259" key="1">
    <source>
        <dbReference type="Pfam" id="PF17989"/>
    </source>
</evidence>
<dbReference type="RefSeq" id="WP_201361526.1">
    <property type="nucleotide sequence ID" value="NZ_BNJJ01000004.1"/>
</dbReference>
<comment type="caution">
    <text evidence="2">The sequence shown here is derived from an EMBL/GenBank/DDBJ whole genome shotgun (WGS) entry which is preliminary data.</text>
</comment>
<evidence type="ECO:0000313" key="2">
    <source>
        <dbReference type="EMBL" id="GHO83891.1"/>
    </source>
</evidence>
<sequence length="376" mass="41062">MKWYPYGHDFGNAEIGGVTVINGKTVSLSIPTAFAKVDTVALRNLGVNVEQSNVHVMQLEDEEAAYAIGDLALQQSIDAYHGRGDIQRYASRFSLRSLLTVAATLIPDAEFGIYVVTGLPAETYIKNAALRLAIKEALDGTYTFTLNDEKTPRRVVVEVATVVMEGAGALIAYNDRSSNKMTESAVIDIGGRTTDLYVARGQVPVVEYCKGKPVGVEMATQMMMDSFENKYDRPLSLLEAREIMHAYAAQAQGEIARYPEISSYGQTIGHYELERLVTEAVTQVGSEIVSFVASAWRQSDRDAVAASFKPVLNIGGGVFYFYNFLKKRIPHLSRPDDPVHANCIGYCTLAGRLLIRKVQSSSGSSSNGSSASIRIF</sequence>
<protein>
    <recommendedName>
        <fullName evidence="1">Actin-like protein N-terminal domain-containing protein</fullName>
    </recommendedName>
</protein>
<name>A0ABQ3VEG4_9CHLR</name>
<keyword evidence="3" id="KW-1185">Reference proteome</keyword>
<feature type="domain" description="Actin-like protein N-terminal" evidence="1">
    <location>
        <begin position="7"/>
        <end position="168"/>
    </location>
</feature>
<dbReference type="Proteomes" id="UP000635565">
    <property type="component" value="Unassembled WGS sequence"/>
</dbReference>
<dbReference type="SUPFAM" id="SSF53067">
    <property type="entry name" value="Actin-like ATPase domain"/>
    <property type="match status" value="2"/>
</dbReference>
<dbReference type="InterPro" id="IPR040607">
    <property type="entry name" value="ALP_N"/>
</dbReference>
<dbReference type="Gene3D" id="3.30.420.40">
    <property type="match status" value="2"/>
</dbReference>
<gene>
    <name evidence="2" type="ORF">KSZ_18970</name>
</gene>
<dbReference type="Pfam" id="PF17989">
    <property type="entry name" value="ALP_N"/>
    <property type="match status" value="1"/>
</dbReference>
<reference evidence="2 3" key="1">
    <citation type="journal article" date="2021" name="Int. J. Syst. Evol. Microbiol.">
        <title>Reticulibacter mediterranei gen. nov., sp. nov., within the new family Reticulibacteraceae fam. nov., and Ktedonospora formicarum gen. nov., sp. nov., Ktedonobacter robiniae sp. nov., Dictyobacter formicarum sp. nov. and Dictyobacter arantiisoli sp. nov., belonging to the class Ktedonobacteria.</title>
        <authorList>
            <person name="Yabe S."/>
            <person name="Zheng Y."/>
            <person name="Wang C.M."/>
            <person name="Sakai Y."/>
            <person name="Abe K."/>
            <person name="Yokota A."/>
            <person name="Donadio S."/>
            <person name="Cavaletti L."/>
            <person name="Monciardini P."/>
        </authorList>
    </citation>
    <scope>NUCLEOTIDE SEQUENCE [LARGE SCALE GENOMIC DNA]</scope>
    <source>
        <strain evidence="2 3">SOSP1-9</strain>
    </source>
</reference>
<evidence type="ECO:0000313" key="3">
    <source>
        <dbReference type="Proteomes" id="UP000635565"/>
    </source>
</evidence>
<organism evidence="2 3">
    <name type="scientific">Dictyobacter formicarum</name>
    <dbReference type="NCBI Taxonomy" id="2778368"/>
    <lineage>
        <taxon>Bacteria</taxon>
        <taxon>Bacillati</taxon>
        <taxon>Chloroflexota</taxon>
        <taxon>Ktedonobacteria</taxon>
        <taxon>Ktedonobacterales</taxon>
        <taxon>Dictyobacteraceae</taxon>
        <taxon>Dictyobacter</taxon>
    </lineage>
</organism>
<dbReference type="EMBL" id="BNJJ01000004">
    <property type="protein sequence ID" value="GHO83891.1"/>
    <property type="molecule type" value="Genomic_DNA"/>
</dbReference>
<accession>A0ABQ3VEG4</accession>